<dbReference type="SUPFAM" id="SSF89360">
    <property type="entry name" value="HesB-like domain"/>
    <property type="match status" value="1"/>
</dbReference>
<keyword evidence="3" id="KW-1185">Reference proteome</keyword>
<dbReference type="InterPro" id="IPR035903">
    <property type="entry name" value="HesB-like_dom_sf"/>
</dbReference>
<proteinExistence type="predicted"/>
<protein>
    <recommendedName>
        <fullName evidence="1">Core domain-containing protein</fullName>
    </recommendedName>
</protein>
<name>A0A1L8RJQ5_9ENTE</name>
<dbReference type="InterPro" id="IPR000361">
    <property type="entry name" value="ATAP_core_dom"/>
</dbReference>
<comment type="caution">
    <text evidence="2">The sequence shown here is derived from an EMBL/GenBank/DDBJ whole genome shotgun (WGS) entry which is preliminary data.</text>
</comment>
<organism evidence="2 3">
    <name type="scientific">Enterococcus canis</name>
    <dbReference type="NCBI Taxonomy" id="214095"/>
    <lineage>
        <taxon>Bacteria</taxon>
        <taxon>Bacillati</taxon>
        <taxon>Bacillota</taxon>
        <taxon>Bacilli</taxon>
        <taxon>Lactobacillales</taxon>
        <taxon>Enterococcaceae</taxon>
        <taxon>Enterococcus</taxon>
    </lineage>
</organism>
<reference evidence="2 3" key="1">
    <citation type="submission" date="2014-12" db="EMBL/GenBank/DDBJ databases">
        <title>Draft genome sequences of 29 type strains of Enterococci.</title>
        <authorList>
            <person name="Zhong Z."/>
            <person name="Sun Z."/>
            <person name="Liu W."/>
            <person name="Zhang W."/>
            <person name="Zhang H."/>
        </authorList>
    </citation>
    <scope>NUCLEOTIDE SEQUENCE [LARGE SCALE GENOMIC DNA]</scope>
    <source>
        <strain evidence="2 3">DSM 17029</strain>
    </source>
</reference>
<accession>A0A1L8RJQ5</accession>
<evidence type="ECO:0000313" key="3">
    <source>
        <dbReference type="Proteomes" id="UP000181884"/>
    </source>
</evidence>
<dbReference type="RefSeq" id="WP_067391778.1">
    <property type="nucleotide sequence ID" value="NZ_JXKH01000001.1"/>
</dbReference>
<sequence length="117" mass="12787">MEITITPAAQVLILAHKPAQAKLLLDREDGRGPYTEGMMCCALELSFRLLWVPDSEQALYPTKIETAVGALYLKEGAVLFLDKNLVLDVNPSSGVLYLKGNGGRIANHVRVESMMSV</sequence>
<dbReference type="EMBL" id="JXKH01000001">
    <property type="protein sequence ID" value="OJG19999.1"/>
    <property type="molecule type" value="Genomic_DNA"/>
</dbReference>
<gene>
    <name evidence="2" type="ORF">RU97_GL000232</name>
</gene>
<dbReference type="AlphaFoldDB" id="A0A1L8RJQ5"/>
<dbReference type="STRING" id="214095.RU97_GL000232"/>
<evidence type="ECO:0000259" key="1">
    <source>
        <dbReference type="Pfam" id="PF01521"/>
    </source>
</evidence>
<evidence type="ECO:0000313" key="2">
    <source>
        <dbReference type="EMBL" id="OJG19999.1"/>
    </source>
</evidence>
<dbReference type="Gene3D" id="2.60.300.12">
    <property type="entry name" value="HesB-like domain"/>
    <property type="match status" value="1"/>
</dbReference>
<dbReference type="Pfam" id="PF01521">
    <property type="entry name" value="Fe-S_biosyn"/>
    <property type="match status" value="1"/>
</dbReference>
<dbReference type="Proteomes" id="UP000181884">
    <property type="component" value="Unassembled WGS sequence"/>
</dbReference>
<feature type="domain" description="Core" evidence="1">
    <location>
        <begin position="1"/>
        <end position="111"/>
    </location>
</feature>